<evidence type="ECO:0000256" key="3">
    <source>
        <dbReference type="ARBA" id="ARBA00022692"/>
    </source>
</evidence>
<dbReference type="OrthoDB" id="3936150at2759"/>
<dbReference type="InterPro" id="IPR011701">
    <property type="entry name" value="MFS"/>
</dbReference>
<organism evidence="9 10">
    <name type="scientific">Metarhizium robertsii</name>
    <dbReference type="NCBI Taxonomy" id="568076"/>
    <lineage>
        <taxon>Eukaryota</taxon>
        <taxon>Fungi</taxon>
        <taxon>Dikarya</taxon>
        <taxon>Ascomycota</taxon>
        <taxon>Pezizomycotina</taxon>
        <taxon>Sordariomycetes</taxon>
        <taxon>Hypocreomycetidae</taxon>
        <taxon>Hypocreales</taxon>
        <taxon>Clavicipitaceae</taxon>
        <taxon>Metarhizium</taxon>
    </lineage>
</organism>
<dbReference type="PROSITE" id="PS50850">
    <property type="entry name" value="MFS"/>
    <property type="match status" value="1"/>
</dbReference>
<feature type="compositionally biased region" description="Low complexity" evidence="6">
    <location>
        <begin position="84"/>
        <end position="94"/>
    </location>
</feature>
<accession>A0A0A1UY20</accession>
<dbReference type="Pfam" id="PF07690">
    <property type="entry name" value="MFS_1"/>
    <property type="match status" value="1"/>
</dbReference>
<dbReference type="GO" id="GO:0010509">
    <property type="term" value="P:intracellular polyamine homeostasis"/>
    <property type="evidence" value="ECO:0007669"/>
    <property type="project" value="TreeGrafter"/>
</dbReference>
<feature type="transmembrane region" description="Helical" evidence="7">
    <location>
        <begin position="288"/>
        <end position="306"/>
    </location>
</feature>
<evidence type="ECO:0000313" key="9">
    <source>
        <dbReference type="EMBL" id="EXV02248.1"/>
    </source>
</evidence>
<dbReference type="InterPro" id="IPR036259">
    <property type="entry name" value="MFS_trans_sf"/>
</dbReference>
<keyword evidence="3 7" id="KW-0812">Transmembrane</keyword>
<feature type="transmembrane region" description="Helical" evidence="7">
    <location>
        <begin position="351"/>
        <end position="377"/>
    </location>
</feature>
<dbReference type="GO" id="GO:0005886">
    <property type="term" value="C:plasma membrane"/>
    <property type="evidence" value="ECO:0007669"/>
    <property type="project" value="TreeGrafter"/>
</dbReference>
<dbReference type="PANTHER" id="PTHR23502">
    <property type="entry name" value="MAJOR FACILITATOR SUPERFAMILY"/>
    <property type="match status" value="1"/>
</dbReference>
<name>A0A0A1UY20_9HYPO</name>
<evidence type="ECO:0000313" key="10">
    <source>
        <dbReference type="Proteomes" id="UP000030151"/>
    </source>
</evidence>
<dbReference type="SUPFAM" id="SSF103473">
    <property type="entry name" value="MFS general substrate transporter"/>
    <property type="match status" value="1"/>
</dbReference>
<feature type="transmembrane region" description="Helical" evidence="7">
    <location>
        <begin position="397"/>
        <end position="421"/>
    </location>
</feature>
<dbReference type="FunFam" id="1.20.1250.20:FF:000172">
    <property type="entry name" value="MFS multidrug resistance transporter"/>
    <property type="match status" value="1"/>
</dbReference>
<comment type="subcellular location">
    <subcellularLocation>
        <location evidence="1">Membrane</location>
        <topology evidence="1">Multi-pass membrane protein</topology>
    </subcellularLocation>
</comment>
<comment type="caution">
    <text evidence="9">The sequence shown here is derived from an EMBL/GenBank/DDBJ whole genome shotgun (WGS) entry which is preliminary data.</text>
</comment>
<sequence>MPADLEQARPERRQDEKTPRQPSTASAAATETETPAAHDVEKPLPACAATPVSKSAPGQDGRTGPEADAEAGVLSVVGGGGGRAASRASSTTRPGTVTIVPRAQRRGLFAGLAITPEVERPYDYRNSTKWGITATIALATLAAPMGSSIFYPALHGLTVEFNTSSTVANLSVALYMLSMSIFPLWWSSFSEEFGRRSVYLVSFMLFVVFAVLCAVSQSMAALVVFRVLTGGASASVQAVGAGTIADIWESFERGRAMGIFYLGPLLGPVISPVLGGALSQSLGWRACMYLLAGYGLCVLAMLLLFLPETLPRPAKPDPSTGPLRRVSTRESARLRSRRLAGGLKRFLVDPLAVLLFLRFPPVLITVCLAAIAFGALFVANVSIQQEFGRAPYRFGQLVVGLLYLPPGLGYFLASVFGGRWIDSIMAREAARANRYDERGKLILLPEDRMRENIWIANTLYPCGLLLFGWTLDYGVFWFVPSIGSFLFGISSMLVFSTATTMLTEFVRKRSSAGVAVNNFVRNILSCVGTIVAAPWVDAIGVGYVMTAVALFCIVAGYIGIWTLRRNAPRWRKEMDKALNGLG</sequence>
<gene>
    <name evidence="9" type="ORF">X797_004377</name>
</gene>
<keyword evidence="4 7" id="KW-1133">Transmembrane helix</keyword>
<feature type="transmembrane region" description="Helical" evidence="7">
    <location>
        <begin position="259"/>
        <end position="282"/>
    </location>
</feature>
<evidence type="ECO:0000256" key="5">
    <source>
        <dbReference type="ARBA" id="ARBA00023136"/>
    </source>
</evidence>
<dbReference type="AlphaFoldDB" id="A0A0A1UY20"/>
<feature type="transmembrane region" description="Helical" evidence="7">
    <location>
        <begin position="166"/>
        <end position="186"/>
    </location>
</feature>
<evidence type="ECO:0000256" key="1">
    <source>
        <dbReference type="ARBA" id="ARBA00004141"/>
    </source>
</evidence>
<feature type="compositionally biased region" description="Basic and acidic residues" evidence="6">
    <location>
        <begin position="1"/>
        <end position="19"/>
    </location>
</feature>
<evidence type="ECO:0000256" key="2">
    <source>
        <dbReference type="ARBA" id="ARBA00022448"/>
    </source>
</evidence>
<feature type="transmembrane region" description="Helical" evidence="7">
    <location>
        <begin position="477"/>
        <end position="498"/>
    </location>
</feature>
<evidence type="ECO:0000256" key="7">
    <source>
        <dbReference type="SAM" id="Phobius"/>
    </source>
</evidence>
<keyword evidence="5 7" id="KW-0472">Membrane</keyword>
<dbReference type="HOGENOM" id="CLU_008455_8_5_1"/>
<feature type="transmembrane region" description="Helical" evidence="7">
    <location>
        <begin position="198"/>
        <end position="217"/>
    </location>
</feature>
<proteinExistence type="predicted"/>
<reference evidence="9 10" key="1">
    <citation type="submission" date="2014-02" db="EMBL/GenBank/DDBJ databases">
        <title>The genome sequence of the entomopathogenic fungus Metarhizium robertsii ARSEF 2575.</title>
        <authorList>
            <person name="Giuliano Garisto Donzelli B."/>
            <person name="Roe B.A."/>
            <person name="Macmil S.L."/>
            <person name="Krasnoff S.B."/>
            <person name="Gibson D.M."/>
        </authorList>
    </citation>
    <scope>NUCLEOTIDE SEQUENCE [LARGE SCALE GENOMIC DNA]</scope>
    <source>
        <strain evidence="9 10">ARSEF 2575</strain>
    </source>
</reference>
<protein>
    <submittedName>
        <fullName evidence="9">MFS transporter</fullName>
    </submittedName>
</protein>
<feature type="region of interest" description="Disordered" evidence="6">
    <location>
        <begin position="75"/>
        <end position="94"/>
    </location>
</feature>
<evidence type="ECO:0000256" key="6">
    <source>
        <dbReference type="SAM" id="MobiDB-lite"/>
    </source>
</evidence>
<feature type="transmembrane region" description="Helical" evidence="7">
    <location>
        <begin position="542"/>
        <end position="563"/>
    </location>
</feature>
<feature type="region of interest" description="Disordered" evidence="6">
    <location>
        <begin position="1"/>
        <end position="67"/>
    </location>
</feature>
<keyword evidence="2" id="KW-0813">Transport</keyword>
<dbReference type="InterPro" id="IPR020846">
    <property type="entry name" value="MFS_dom"/>
</dbReference>
<dbReference type="GO" id="GO:0015203">
    <property type="term" value="F:polyamine transmembrane transporter activity"/>
    <property type="evidence" value="ECO:0007669"/>
    <property type="project" value="TreeGrafter"/>
</dbReference>
<dbReference type="EMBL" id="JELW01000005">
    <property type="protein sequence ID" value="EXV02248.1"/>
    <property type="molecule type" value="Genomic_DNA"/>
</dbReference>
<dbReference type="Proteomes" id="UP000030151">
    <property type="component" value="Unassembled WGS sequence"/>
</dbReference>
<feature type="transmembrane region" description="Helical" evidence="7">
    <location>
        <begin position="130"/>
        <end position="154"/>
    </location>
</feature>
<feature type="domain" description="Major facilitator superfamily (MFS) profile" evidence="8">
    <location>
        <begin position="132"/>
        <end position="567"/>
    </location>
</feature>
<feature type="transmembrane region" description="Helical" evidence="7">
    <location>
        <begin position="519"/>
        <end position="536"/>
    </location>
</feature>
<feature type="compositionally biased region" description="Low complexity" evidence="6">
    <location>
        <begin position="22"/>
        <end position="35"/>
    </location>
</feature>
<dbReference type="eggNOG" id="KOG0255">
    <property type="taxonomic scope" value="Eukaryota"/>
</dbReference>
<dbReference type="PANTHER" id="PTHR23502:SF5">
    <property type="entry name" value="QUINIDINE RESISTANCE PROTEIN 3"/>
    <property type="match status" value="1"/>
</dbReference>
<dbReference type="Gene3D" id="1.20.1250.20">
    <property type="entry name" value="MFS general substrate transporter like domains"/>
    <property type="match status" value="1"/>
</dbReference>
<dbReference type="CDD" id="cd17323">
    <property type="entry name" value="MFS_Tpo1_MDR_like"/>
    <property type="match status" value="1"/>
</dbReference>
<evidence type="ECO:0000259" key="8">
    <source>
        <dbReference type="PROSITE" id="PS50850"/>
    </source>
</evidence>
<evidence type="ECO:0000256" key="4">
    <source>
        <dbReference type="ARBA" id="ARBA00022989"/>
    </source>
</evidence>